<gene>
    <name evidence="1" type="ORF">ABXR19_18545</name>
</gene>
<keyword evidence="2" id="KW-1185">Reference proteome</keyword>
<sequence>MTTNLQKAEFAHDLQIGLSRKSVPEFDQLPLIGMAAKLAINIRGLGEIDGSVLRQVADHFFDIPAMVFRPALDVLAQVDYVQLITKGSTLTSVIPQVPHFSSVYSGLGGISWHYYFDRARRGRRRSS</sequence>
<dbReference type="EMBL" id="JBEWZI010000030">
    <property type="protein sequence ID" value="MET7016191.1"/>
    <property type="molecule type" value="Genomic_DNA"/>
</dbReference>
<proteinExistence type="predicted"/>
<protein>
    <submittedName>
        <fullName evidence="1">Uncharacterized protein</fullName>
    </submittedName>
</protein>
<organism evidence="1 2">
    <name type="scientific">Uliginosibacterium flavum</name>
    <dbReference type="NCBI Taxonomy" id="1396831"/>
    <lineage>
        <taxon>Bacteria</taxon>
        <taxon>Pseudomonadati</taxon>
        <taxon>Pseudomonadota</taxon>
        <taxon>Betaproteobacteria</taxon>
        <taxon>Rhodocyclales</taxon>
        <taxon>Zoogloeaceae</taxon>
        <taxon>Uliginosibacterium</taxon>
    </lineage>
</organism>
<dbReference type="Proteomes" id="UP001549691">
    <property type="component" value="Unassembled WGS sequence"/>
</dbReference>
<evidence type="ECO:0000313" key="1">
    <source>
        <dbReference type="EMBL" id="MET7016191.1"/>
    </source>
</evidence>
<dbReference type="RefSeq" id="WP_354602648.1">
    <property type="nucleotide sequence ID" value="NZ_JBEWZI010000030.1"/>
</dbReference>
<name>A0ABV2TQJ2_9RHOO</name>
<reference evidence="1 2" key="1">
    <citation type="submission" date="2024-07" db="EMBL/GenBank/DDBJ databases">
        <title>Uliginosibacterium flavum JJ3220;KACC:17644.</title>
        <authorList>
            <person name="Kim M.K."/>
        </authorList>
    </citation>
    <scope>NUCLEOTIDE SEQUENCE [LARGE SCALE GENOMIC DNA]</scope>
    <source>
        <strain evidence="1 2">KACC:17644</strain>
    </source>
</reference>
<comment type="caution">
    <text evidence="1">The sequence shown here is derived from an EMBL/GenBank/DDBJ whole genome shotgun (WGS) entry which is preliminary data.</text>
</comment>
<evidence type="ECO:0000313" key="2">
    <source>
        <dbReference type="Proteomes" id="UP001549691"/>
    </source>
</evidence>
<accession>A0ABV2TQJ2</accession>